<keyword evidence="1" id="KW-0175">Coiled coil</keyword>
<gene>
    <name evidence="4" type="ORF">EGR_03214</name>
</gene>
<protein>
    <submittedName>
        <fullName evidence="4">Uncharacterized protein</fullName>
    </submittedName>
</protein>
<feature type="transmembrane region" description="Helical" evidence="3">
    <location>
        <begin position="1167"/>
        <end position="1186"/>
    </location>
</feature>
<evidence type="ECO:0000313" key="4">
    <source>
        <dbReference type="EMBL" id="EUB61941.1"/>
    </source>
</evidence>
<dbReference type="OrthoDB" id="6267854at2759"/>
<feature type="coiled-coil region" evidence="1">
    <location>
        <begin position="1008"/>
        <end position="1035"/>
    </location>
</feature>
<feature type="compositionally biased region" description="Low complexity" evidence="2">
    <location>
        <begin position="370"/>
        <end position="379"/>
    </location>
</feature>
<proteinExistence type="predicted"/>
<evidence type="ECO:0000256" key="2">
    <source>
        <dbReference type="SAM" id="MobiDB-lite"/>
    </source>
</evidence>
<dbReference type="KEGG" id="egl:EGR_03214"/>
<feature type="region of interest" description="Disordered" evidence="2">
    <location>
        <begin position="753"/>
        <end position="910"/>
    </location>
</feature>
<keyword evidence="3" id="KW-0812">Transmembrane</keyword>
<feature type="compositionally biased region" description="Polar residues" evidence="2">
    <location>
        <begin position="835"/>
        <end position="846"/>
    </location>
</feature>
<dbReference type="OMA" id="DWFLEQM"/>
<feature type="region of interest" description="Disordered" evidence="2">
    <location>
        <begin position="370"/>
        <end position="424"/>
    </location>
</feature>
<dbReference type="AlphaFoldDB" id="W6ULF4"/>
<evidence type="ECO:0000256" key="3">
    <source>
        <dbReference type="SAM" id="Phobius"/>
    </source>
</evidence>
<comment type="caution">
    <text evidence="4">The sequence shown here is derived from an EMBL/GenBank/DDBJ whole genome shotgun (WGS) entry which is preliminary data.</text>
</comment>
<dbReference type="STRING" id="6210.W6ULF4"/>
<dbReference type="CTD" id="36338929"/>
<feature type="region of interest" description="Disordered" evidence="2">
    <location>
        <begin position="27"/>
        <end position="50"/>
    </location>
</feature>
<organism evidence="4 5">
    <name type="scientific">Echinococcus granulosus</name>
    <name type="common">Hydatid tapeworm</name>
    <dbReference type="NCBI Taxonomy" id="6210"/>
    <lineage>
        <taxon>Eukaryota</taxon>
        <taxon>Metazoa</taxon>
        <taxon>Spiralia</taxon>
        <taxon>Lophotrochozoa</taxon>
        <taxon>Platyhelminthes</taxon>
        <taxon>Cestoda</taxon>
        <taxon>Eucestoda</taxon>
        <taxon>Cyclophyllidea</taxon>
        <taxon>Taeniidae</taxon>
        <taxon>Echinococcus</taxon>
        <taxon>Echinococcus granulosus group</taxon>
    </lineage>
</organism>
<dbReference type="GeneID" id="36338929"/>
<feature type="compositionally biased region" description="Basic and acidic residues" evidence="2">
    <location>
        <begin position="395"/>
        <end position="404"/>
    </location>
</feature>
<accession>W6ULF4</accession>
<dbReference type="EMBL" id="APAU02000016">
    <property type="protein sequence ID" value="EUB61941.1"/>
    <property type="molecule type" value="Genomic_DNA"/>
</dbReference>
<feature type="compositionally biased region" description="Basic and acidic residues" evidence="2">
    <location>
        <begin position="593"/>
        <end position="608"/>
    </location>
</feature>
<feature type="compositionally biased region" description="Low complexity" evidence="2">
    <location>
        <begin position="869"/>
        <end position="889"/>
    </location>
</feature>
<feature type="region of interest" description="Disordered" evidence="2">
    <location>
        <begin position="75"/>
        <end position="135"/>
    </location>
</feature>
<feature type="compositionally biased region" description="Pro residues" evidence="2">
    <location>
        <begin position="890"/>
        <end position="899"/>
    </location>
</feature>
<name>W6ULF4_ECHGR</name>
<feature type="compositionally biased region" description="Low complexity" evidence="2">
    <location>
        <begin position="536"/>
        <end position="568"/>
    </location>
</feature>
<keyword evidence="5" id="KW-1185">Reference proteome</keyword>
<feature type="region of interest" description="Disordered" evidence="2">
    <location>
        <begin position="671"/>
        <end position="733"/>
    </location>
</feature>
<reference evidence="4 5" key="1">
    <citation type="journal article" date="2013" name="Nat. Genet.">
        <title>The genome of the hydatid tapeworm Echinococcus granulosus.</title>
        <authorList>
            <person name="Zheng H."/>
            <person name="Zhang W."/>
            <person name="Zhang L."/>
            <person name="Zhang Z."/>
            <person name="Li J."/>
            <person name="Lu G."/>
            <person name="Zhu Y."/>
            <person name="Wang Y."/>
            <person name="Huang Y."/>
            <person name="Liu J."/>
            <person name="Kang H."/>
            <person name="Chen J."/>
            <person name="Wang L."/>
            <person name="Chen A."/>
            <person name="Yu S."/>
            <person name="Gao Z."/>
            <person name="Jin L."/>
            <person name="Gu W."/>
            <person name="Wang Z."/>
            <person name="Zhao L."/>
            <person name="Shi B."/>
            <person name="Wen H."/>
            <person name="Lin R."/>
            <person name="Jones M.K."/>
            <person name="Brejova B."/>
            <person name="Vinar T."/>
            <person name="Zhao G."/>
            <person name="McManus D.P."/>
            <person name="Chen Z."/>
            <person name="Zhou Y."/>
            <person name="Wang S."/>
        </authorList>
    </citation>
    <scope>NUCLEOTIDE SEQUENCE [LARGE SCALE GENOMIC DNA]</scope>
</reference>
<feature type="compositionally biased region" description="Low complexity" evidence="2">
    <location>
        <begin position="710"/>
        <end position="719"/>
    </location>
</feature>
<feature type="compositionally biased region" description="Low complexity" evidence="2">
    <location>
        <begin position="113"/>
        <end position="131"/>
    </location>
</feature>
<feature type="compositionally biased region" description="Low complexity" evidence="2">
    <location>
        <begin position="609"/>
        <end position="624"/>
    </location>
</feature>
<dbReference type="Proteomes" id="UP000019149">
    <property type="component" value="Unassembled WGS sequence"/>
</dbReference>
<evidence type="ECO:0000256" key="1">
    <source>
        <dbReference type="SAM" id="Coils"/>
    </source>
</evidence>
<keyword evidence="3" id="KW-0472">Membrane</keyword>
<sequence>MSIHVHLLQDCQQVRVLAGRHNYTSFGHKEDLDPQNKFSIPSPADHPGKHRSVLRSLFKGMSSGGKNVALEEQQPTYRQAGSSSHHRYHIHHYPHNPSDDRRPLRGPCFPHMSSSSQSASAFSSPNSSSSPGQRVSTFHAGLREEVLEQDGTSSTTQAINRAFATSAWRHRRLRTDDTSSVMKAGVLRHQRSLSDGGVAGLVRRTSNPNVDVDIYGENLSSIGDSNVPLSSHELAFSAAAATAATTSSSDFVRHLLSVLFAGMTPPDPMFVKALVNDPPFGIFSRLPTVAATVGDPMGLGLAFEYNLNHRASRGISSTVRSGLERLFSPIRKKSRRRFRPSTASLPAQMLIMTADCTARDEHWLSMVQLAAESSAQSSQPAPPPPTSDVGGTERTASEDSKTAEAEVTVEESGTDVPPALAPTKASVVKDEVQIGRLRKEEQRLEADIRNVESCKSELNDWFLEQMLVPAGDDVALGGGGEEGGLSVGEIKRIYKRRKAELNQRQAELEALRSEKRLVISHLEGQHTNKTDWRANKVLSSSSAASVTATTTPSRPTKSSKRSSTLTTVEDTDTSVPLTPATALTPMGDPQSMPDHRHQQQEAKRRQEHLPSSTLPSKPGSSSPTDNSTKVEASSPPPSSKPLRSHTLPVLQPPTATLESTIAAMTARRITPMHPSSSSLGVPGNRPVSGCSDQFLPTHFFLDDSGPPQQPQSSSTTTSQASKHRSSSAKKPLISARRAFKHGFELFTKPFGRKSEVPHASSRPTLKKSASEEHLRTTTAFTTLNDTSSKPKKVPSTLNAWAMSPNAGASTSSKWKKSNRRGSSGTDHPPHWEMNASGTKKSHTGSVSSRLSQQQQQQQHQRSHHQHQMGESGATSGAGSEKSGAVGSSSSPPPHPPPPQSSGQHAKEPSAANTTISKVFDVVDVLCGGSAGSGAALFGLQRGSLGNPLVISSGNASIHSGGNGAAAAATNGPSTMGMGLAGSSGSGGLQLSPPTSSSPPSVYNVAMALVMLHQRIQTLLEAHAEAQQKLTSEIREELGIMRLDLTETRNIVNSITVEVEALRRDMQTKEEVQNQKLVDAVARLEQLDASAEKLRQHVQQDLIVIRNEQKHALEPLNYQLATETRDLRDMFTTLSNKVMILEKCERLSNLDRDQPQMLRSIANTLTDLVVSLVAFVTTLIQMLIRFLNAGATVTNNRGSAIVLNVCLLVFLLMIFLAEPMVRWWNRTDSPLQQPPRRSSAAMNGH</sequence>
<dbReference type="RefSeq" id="XP_024353137.1">
    <property type="nucleotide sequence ID" value="XM_024492463.1"/>
</dbReference>
<feature type="region of interest" description="Disordered" evidence="2">
    <location>
        <begin position="530"/>
        <end position="652"/>
    </location>
</feature>
<feature type="transmembrane region" description="Helical" evidence="3">
    <location>
        <begin position="1198"/>
        <end position="1216"/>
    </location>
</feature>
<feature type="compositionally biased region" description="Basic residues" evidence="2">
    <location>
        <begin position="84"/>
        <end position="94"/>
    </location>
</feature>
<feature type="compositionally biased region" description="Polar residues" evidence="2">
    <location>
        <begin position="776"/>
        <end position="787"/>
    </location>
</feature>
<feature type="compositionally biased region" description="Low complexity" evidence="2">
    <location>
        <begin position="847"/>
        <end position="859"/>
    </location>
</feature>
<evidence type="ECO:0000313" key="5">
    <source>
        <dbReference type="Proteomes" id="UP000019149"/>
    </source>
</evidence>
<keyword evidence="3" id="KW-1133">Transmembrane helix</keyword>